<dbReference type="EMBL" id="CM000882">
    <property type="protein sequence ID" value="PNT67338.1"/>
    <property type="molecule type" value="Genomic_DNA"/>
</dbReference>
<evidence type="ECO:0000313" key="1">
    <source>
        <dbReference type="EMBL" id="PNT67338.1"/>
    </source>
</evidence>
<organism evidence="1">
    <name type="scientific">Brachypodium distachyon</name>
    <name type="common">Purple false brome</name>
    <name type="synonym">Trachynia distachya</name>
    <dbReference type="NCBI Taxonomy" id="15368"/>
    <lineage>
        <taxon>Eukaryota</taxon>
        <taxon>Viridiplantae</taxon>
        <taxon>Streptophyta</taxon>
        <taxon>Embryophyta</taxon>
        <taxon>Tracheophyta</taxon>
        <taxon>Spermatophyta</taxon>
        <taxon>Magnoliopsida</taxon>
        <taxon>Liliopsida</taxon>
        <taxon>Poales</taxon>
        <taxon>Poaceae</taxon>
        <taxon>BOP clade</taxon>
        <taxon>Pooideae</taxon>
        <taxon>Stipodae</taxon>
        <taxon>Brachypodieae</taxon>
        <taxon>Brachypodium</taxon>
    </lineage>
</organism>
<accession>A0A2K2CZ90</accession>
<reference evidence="1 2" key="1">
    <citation type="journal article" date="2010" name="Nature">
        <title>Genome sequencing and analysis of the model grass Brachypodium distachyon.</title>
        <authorList>
            <consortium name="International Brachypodium Initiative"/>
        </authorList>
    </citation>
    <scope>NUCLEOTIDE SEQUENCE [LARGE SCALE GENOMIC DNA]</scope>
    <source>
        <strain evidence="1 2">Bd21</strain>
    </source>
</reference>
<evidence type="ECO:0000313" key="3">
    <source>
        <dbReference type="Proteomes" id="UP000008810"/>
    </source>
</evidence>
<proteinExistence type="predicted"/>
<gene>
    <name evidence="1" type="ORF">BRADI_3g25594v3</name>
</gene>
<keyword evidence="3" id="KW-1185">Reference proteome</keyword>
<dbReference type="Gramene" id="PNT67338">
    <property type="protein sequence ID" value="PNT67338"/>
    <property type="gene ID" value="BRADI_3g25594v3"/>
</dbReference>
<sequence>MGGLNSGPIMNMVCSAFCISLRSDDALVHPHRCSHAWLCPSCCARPPCTLLHLHPCCIFSAHLDASTQSD</sequence>
<reference evidence="1" key="2">
    <citation type="submission" date="2017-06" db="EMBL/GenBank/DDBJ databases">
        <title>WGS assembly of Brachypodium distachyon.</title>
        <authorList>
            <consortium name="The International Brachypodium Initiative"/>
            <person name="Lucas S."/>
            <person name="Harmon-Smith M."/>
            <person name="Lail K."/>
            <person name="Tice H."/>
            <person name="Grimwood J."/>
            <person name="Bruce D."/>
            <person name="Barry K."/>
            <person name="Shu S."/>
            <person name="Lindquist E."/>
            <person name="Wang M."/>
            <person name="Pitluck S."/>
            <person name="Vogel J.P."/>
            <person name="Garvin D.F."/>
            <person name="Mockler T.C."/>
            <person name="Schmutz J."/>
            <person name="Rokhsar D."/>
            <person name="Bevan M.W."/>
        </authorList>
    </citation>
    <scope>NUCLEOTIDE SEQUENCE</scope>
    <source>
        <strain evidence="1">Bd21</strain>
    </source>
</reference>
<dbReference type="Proteomes" id="UP000008810">
    <property type="component" value="Chromosome 3"/>
</dbReference>
<name>A0A2K2CZ90_BRADI</name>
<protein>
    <submittedName>
        <fullName evidence="1 2">Uncharacterized protein</fullName>
    </submittedName>
</protein>
<dbReference type="EnsemblPlants" id="PNT67338">
    <property type="protein sequence ID" value="PNT67338"/>
    <property type="gene ID" value="BRADI_3g25594v3"/>
</dbReference>
<reference evidence="2" key="3">
    <citation type="submission" date="2018-08" db="UniProtKB">
        <authorList>
            <consortium name="EnsemblPlants"/>
        </authorList>
    </citation>
    <scope>IDENTIFICATION</scope>
    <source>
        <strain evidence="2">cv. Bd21</strain>
    </source>
</reference>
<dbReference type="AlphaFoldDB" id="A0A2K2CZ90"/>
<dbReference type="InParanoid" id="A0A2K2CZ90"/>
<evidence type="ECO:0000313" key="2">
    <source>
        <dbReference type="EnsemblPlants" id="PNT67338"/>
    </source>
</evidence>